<dbReference type="Pfam" id="PF01522">
    <property type="entry name" value="Polysacc_deac_1"/>
    <property type="match status" value="1"/>
</dbReference>
<dbReference type="GO" id="GO:0016810">
    <property type="term" value="F:hydrolase activity, acting on carbon-nitrogen (but not peptide) bonds"/>
    <property type="evidence" value="ECO:0007669"/>
    <property type="project" value="InterPro"/>
</dbReference>
<dbReference type="GO" id="GO:0005975">
    <property type="term" value="P:carbohydrate metabolic process"/>
    <property type="evidence" value="ECO:0007669"/>
    <property type="project" value="InterPro"/>
</dbReference>
<evidence type="ECO:0000313" key="4">
    <source>
        <dbReference type="Proteomes" id="UP000245697"/>
    </source>
</evidence>
<protein>
    <submittedName>
        <fullName evidence="3">Polysaccharide deacetylase</fullName>
    </submittedName>
</protein>
<dbReference type="EMBL" id="QGGR01000006">
    <property type="protein sequence ID" value="PWK48249.1"/>
    <property type="molecule type" value="Genomic_DNA"/>
</dbReference>
<evidence type="ECO:0000256" key="1">
    <source>
        <dbReference type="SAM" id="MobiDB-lite"/>
    </source>
</evidence>
<keyword evidence="4" id="KW-1185">Reference proteome</keyword>
<name>A0A316FIE8_9ACTN</name>
<dbReference type="CDD" id="cd10917">
    <property type="entry name" value="CE4_NodB_like_6s_7s"/>
    <property type="match status" value="1"/>
</dbReference>
<dbReference type="InterPro" id="IPR002509">
    <property type="entry name" value="NODB_dom"/>
</dbReference>
<organism evidence="3 4">
    <name type="scientific">Actinoplanes xinjiangensis</name>
    <dbReference type="NCBI Taxonomy" id="512350"/>
    <lineage>
        <taxon>Bacteria</taxon>
        <taxon>Bacillati</taxon>
        <taxon>Actinomycetota</taxon>
        <taxon>Actinomycetes</taxon>
        <taxon>Micromonosporales</taxon>
        <taxon>Micromonosporaceae</taxon>
        <taxon>Actinoplanes</taxon>
    </lineage>
</organism>
<dbReference type="PANTHER" id="PTHR10587:SF134">
    <property type="entry name" value="SECRETED PROTEIN"/>
    <property type="match status" value="1"/>
</dbReference>
<dbReference type="Proteomes" id="UP000245697">
    <property type="component" value="Unassembled WGS sequence"/>
</dbReference>
<dbReference type="InterPro" id="IPR050248">
    <property type="entry name" value="Polysacc_deacetylase_ArnD"/>
</dbReference>
<feature type="region of interest" description="Disordered" evidence="1">
    <location>
        <begin position="48"/>
        <end position="78"/>
    </location>
</feature>
<feature type="compositionally biased region" description="Low complexity" evidence="1">
    <location>
        <begin position="56"/>
        <end position="78"/>
    </location>
</feature>
<dbReference type="SUPFAM" id="SSF88713">
    <property type="entry name" value="Glycoside hydrolase/deacetylase"/>
    <property type="match status" value="1"/>
</dbReference>
<proteinExistence type="predicted"/>
<dbReference type="AlphaFoldDB" id="A0A316FIE8"/>
<dbReference type="InterPro" id="IPR011330">
    <property type="entry name" value="Glyco_hydro/deAcase_b/a-brl"/>
</dbReference>
<accession>A0A316FIE8</accession>
<evidence type="ECO:0000259" key="2">
    <source>
        <dbReference type="PROSITE" id="PS51677"/>
    </source>
</evidence>
<gene>
    <name evidence="3" type="ORF">BC793_106279</name>
</gene>
<sequence>MSKATTGSPFTAASHPTDQYRAVRYAKIVQAMTAAAAVTVLAACSATAGGPEPGTSASAPVPSGSPAVSPAPPAADDGAALAARRARYGIPDFAPAPPPQPITLPEGDSVEYLHRIPTDQKVAFLTIDDGALKLPEAQELIAAAGVPVTLFLTTDTIRDDPGYFRPMIDAGAVVEAHTVTHAGLRGRSYEFQRREICDSADELGAWFLRRPTLFRPPYGEKDATTLRAAKDCGMTAAFMWTETVHKGKVRYQTGKPVKPGDILLMHFREAFRADFVGALKAIHRAGLTPALLEDYMPAGASPAAGIKIP</sequence>
<reference evidence="3 4" key="1">
    <citation type="submission" date="2018-05" db="EMBL/GenBank/DDBJ databases">
        <title>Genomic Encyclopedia of Archaeal and Bacterial Type Strains, Phase II (KMG-II): from individual species to whole genera.</title>
        <authorList>
            <person name="Goeker M."/>
        </authorList>
    </citation>
    <scope>NUCLEOTIDE SEQUENCE [LARGE SCALE GENOMIC DNA]</scope>
    <source>
        <strain evidence="3 4">DSM 45184</strain>
    </source>
</reference>
<dbReference type="PROSITE" id="PS51677">
    <property type="entry name" value="NODB"/>
    <property type="match status" value="1"/>
</dbReference>
<evidence type="ECO:0000313" key="3">
    <source>
        <dbReference type="EMBL" id="PWK48249.1"/>
    </source>
</evidence>
<dbReference type="PANTHER" id="PTHR10587">
    <property type="entry name" value="GLYCOSYL TRANSFERASE-RELATED"/>
    <property type="match status" value="1"/>
</dbReference>
<comment type="caution">
    <text evidence="3">The sequence shown here is derived from an EMBL/GenBank/DDBJ whole genome shotgun (WGS) entry which is preliminary data.</text>
</comment>
<feature type="domain" description="NodB homology" evidence="2">
    <location>
        <begin position="121"/>
        <end position="309"/>
    </location>
</feature>
<dbReference type="Gene3D" id="3.20.20.370">
    <property type="entry name" value="Glycoside hydrolase/deacetylase"/>
    <property type="match status" value="1"/>
</dbReference>
<dbReference type="RefSeq" id="WP_239170026.1">
    <property type="nucleotide sequence ID" value="NZ_BONA01000039.1"/>
</dbReference>